<dbReference type="CDD" id="cd05162">
    <property type="entry name" value="PWWP"/>
    <property type="match status" value="1"/>
</dbReference>
<proteinExistence type="predicted"/>
<dbReference type="OrthoDB" id="62853at2759"/>
<feature type="compositionally biased region" description="Basic and acidic residues" evidence="1">
    <location>
        <begin position="27"/>
        <end position="45"/>
    </location>
</feature>
<feature type="region of interest" description="Disordered" evidence="1">
    <location>
        <begin position="1"/>
        <end position="100"/>
    </location>
</feature>
<keyword evidence="4" id="KW-1185">Reference proteome</keyword>
<feature type="compositionally biased region" description="Basic and acidic residues" evidence="1">
    <location>
        <begin position="52"/>
        <end position="75"/>
    </location>
</feature>
<feature type="compositionally biased region" description="Basic and acidic residues" evidence="1">
    <location>
        <begin position="662"/>
        <end position="672"/>
    </location>
</feature>
<sequence length="894" mass="98089">MGTVETGSSKTLAPSSEKTLMGALDSESGKHENGDKDLGEPEISGKEGSLNVEKDGLVEAKHGVEVGKVGEKDGLEENGVSLNENGNGPSGKAEASVGGVNESEDVQLEDLDGEGDKFCVGDFVWGKIKSHPWWPGQIYDPSYASDYALKIKSKGRNLVAYFGDGTFAWCQPSQLKPFEENYEEMLKQSSMKTFVSAVQEAVDEIGRVLELKMVCSCVPKENRTGLDQLVAENAGIKQGTLVPEGEIRKFTDVLIEPSELLSELKRVTQAVYVTNALELRVLKSRLSAFYRAKGGYELPQYHDPNPIHGLDDGEKSIEAPTQGPFEDWLPMAIDVSTVQTDESWLRSNPVISESRKTPKKKERSIADLIGIKETNLEKLAPSSGAKRRKSRGELDHHDEISLTSPKGKRKRAGISNDSSAKKDESRAKEKTKEGSASKGRPKQNAAMDFENDDGESKNEAGGGSGSGNLKSENRSLKSDDGVDKEQFEKSSSVREKKKSKYLSPPFTNVSSKRRRDAENEVKVSFEDTAGEEVDISRDQNIVSPQLLKCSSSEMLPKKVSTEPGLVDETSHGSSPVLKAPTQNQDNIVDPSKTSVPANEFLSKVRSAAANPRGKKPLDMVSDFMSVFRNSVYLNGSNYKLYNKPRSRRKRKTLDSVSGSQVEDPKQPAEKSPKNKPNSGVSKEKEKRAVETLDGKSSGRRKSKQETATPEIKKKKKEKTLDKKTVEETNSPAYLFATFGLGSALPTKADLIRIYSKYGKLDEKETDMFYDNFFARVCFVKSSDADVAYNDSKEDCPFVSADVSFRLQYHSGEYKSPELSNISSQSNVKTRKKPSKLPANGSGQSDLGFVKQKLEMISSMLEDTEGEVTPTIKSKLQKEIKGLSKKVSAMVGSSS</sequence>
<dbReference type="AlphaFoldDB" id="W9S0P5"/>
<evidence type="ECO:0000259" key="2">
    <source>
        <dbReference type="PROSITE" id="PS50812"/>
    </source>
</evidence>
<dbReference type="InterPro" id="IPR000313">
    <property type="entry name" value="PWWP_dom"/>
</dbReference>
<name>W9S0P5_9ROSA</name>
<accession>W9S0P5</accession>
<dbReference type="eggNOG" id="ENOG502QQX0">
    <property type="taxonomic scope" value="Eukaryota"/>
</dbReference>
<reference evidence="4" key="1">
    <citation type="submission" date="2013-01" db="EMBL/GenBank/DDBJ databases">
        <title>Draft Genome Sequence of a Mulberry Tree, Morus notabilis C.K. Schneid.</title>
        <authorList>
            <person name="He N."/>
            <person name="Zhao S."/>
        </authorList>
    </citation>
    <scope>NUCLEOTIDE SEQUENCE</scope>
</reference>
<dbReference type="PANTHER" id="PTHR10688:SF3">
    <property type="entry name" value="PWWP DOMAIN-CONTAINING PROTEIN 6"/>
    <property type="match status" value="1"/>
</dbReference>
<dbReference type="KEGG" id="mnt:21403412"/>
<dbReference type="Proteomes" id="UP000030645">
    <property type="component" value="Unassembled WGS sequence"/>
</dbReference>
<evidence type="ECO:0000313" key="3">
    <source>
        <dbReference type="EMBL" id="EXC20299.1"/>
    </source>
</evidence>
<feature type="domain" description="PWWP" evidence="2">
    <location>
        <begin position="120"/>
        <end position="181"/>
    </location>
</feature>
<keyword evidence="3" id="KW-0418">Kinase</keyword>
<dbReference type="Gene3D" id="2.30.30.140">
    <property type="match status" value="1"/>
</dbReference>
<feature type="region of interest" description="Disordered" evidence="1">
    <location>
        <begin position="379"/>
        <end position="531"/>
    </location>
</feature>
<feature type="compositionally biased region" description="Basic and acidic residues" evidence="1">
    <location>
        <begin position="515"/>
        <end position="525"/>
    </location>
</feature>
<dbReference type="PROSITE" id="PS50812">
    <property type="entry name" value="PWWP"/>
    <property type="match status" value="1"/>
</dbReference>
<feature type="compositionally biased region" description="Basic residues" evidence="1">
    <location>
        <begin position="642"/>
        <end position="651"/>
    </location>
</feature>
<dbReference type="Pfam" id="PF00855">
    <property type="entry name" value="PWWP"/>
    <property type="match status" value="1"/>
</dbReference>
<feature type="compositionally biased region" description="Basic and acidic residues" evidence="1">
    <location>
        <begin position="471"/>
        <end position="494"/>
    </location>
</feature>
<feature type="compositionally biased region" description="Basic and acidic residues" evidence="1">
    <location>
        <begin position="391"/>
        <end position="400"/>
    </location>
</feature>
<organism evidence="3 4">
    <name type="scientific">Morus notabilis</name>
    <dbReference type="NCBI Taxonomy" id="981085"/>
    <lineage>
        <taxon>Eukaryota</taxon>
        <taxon>Viridiplantae</taxon>
        <taxon>Streptophyta</taxon>
        <taxon>Embryophyta</taxon>
        <taxon>Tracheophyta</taxon>
        <taxon>Spermatophyta</taxon>
        <taxon>Magnoliopsida</taxon>
        <taxon>eudicotyledons</taxon>
        <taxon>Gunneridae</taxon>
        <taxon>Pentapetalae</taxon>
        <taxon>rosids</taxon>
        <taxon>fabids</taxon>
        <taxon>Rosales</taxon>
        <taxon>Moraceae</taxon>
        <taxon>Moreae</taxon>
        <taxon>Morus</taxon>
    </lineage>
</organism>
<keyword evidence="3" id="KW-0808">Transferase</keyword>
<feature type="compositionally biased region" description="Polar residues" evidence="1">
    <location>
        <begin position="580"/>
        <end position="596"/>
    </location>
</feature>
<dbReference type="SUPFAM" id="SSF63748">
    <property type="entry name" value="Tudor/PWWP/MBT"/>
    <property type="match status" value="1"/>
</dbReference>
<protein>
    <submittedName>
        <fullName evidence="3">Serine/threonine-protein kinase ATM</fullName>
    </submittedName>
</protein>
<feature type="region of interest" description="Disordered" evidence="1">
    <location>
        <begin position="642"/>
        <end position="723"/>
    </location>
</feature>
<dbReference type="EMBL" id="KE345913">
    <property type="protein sequence ID" value="EXC20299.1"/>
    <property type="molecule type" value="Genomic_DNA"/>
</dbReference>
<feature type="region of interest" description="Disordered" evidence="1">
    <location>
        <begin position="815"/>
        <end position="845"/>
    </location>
</feature>
<evidence type="ECO:0000313" key="4">
    <source>
        <dbReference type="Proteomes" id="UP000030645"/>
    </source>
</evidence>
<evidence type="ECO:0000256" key="1">
    <source>
        <dbReference type="SAM" id="MobiDB-lite"/>
    </source>
</evidence>
<feature type="region of interest" description="Disordered" evidence="1">
    <location>
        <begin position="549"/>
        <end position="597"/>
    </location>
</feature>
<feature type="compositionally biased region" description="Polar residues" evidence="1">
    <location>
        <begin position="817"/>
        <end position="827"/>
    </location>
</feature>
<feature type="compositionally biased region" description="Basic and acidic residues" evidence="1">
    <location>
        <begin position="681"/>
        <end position="693"/>
    </location>
</feature>
<feature type="compositionally biased region" description="Basic and acidic residues" evidence="1">
    <location>
        <begin position="419"/>
        <end position="435"/>
    </location>
</feature>
<dbReference type="PANTHER" id="PTHR10688">
    <property type="entry name" value="PWWP DOMAIN-CONTAINING PROTEIN"/>
    <property type="match status" value="1"/>
</dbReference>
<dbReference type="GO" id="GO:0016301">
    <property type="term" value="F:kinase activity"/>
    <property type="evidence" value="ECO:0007669"/>
    <property type="project" value="UniProtKB-KW"/>
</dbReference>
<dbReference type="InterPro" id="IPR052657">
    <property type="entry name" value="PDP_family_Arabidopsis"/>
</dbReference>
<gene>
    <name evidence="3" type="ORF">L484_020518</name>
</gene>
<dbReference type="SMART" id="SM00293">
    <property type="entry name" value="PWWP"/>
    <property type="match status" value="1"/>
</dbReference>
<feature type="compositionally biased region" description="Polar residues" evidence="1">
    <location>
        <begin position="1"/>
        <end position="18"/>
    </location>
</feature>